<dbReference type="Gene3D" id="3.40.50.12780">
    <property type="entry name" value="N-terminal domain of ligase-like"/>
    <property type="match status" value="1"/>
</dbReference>
<dbReference type="InterPro" id="IPR009081">
    <property type="entry name" value="PP-bd_ACP"/>
</dbReference>
<dbReference type="Pfam" id="PF00550">
    <property type="entry name" value="PP-binding"/>
    <property type="match status" value="1"/>
</dbReference>
<proteinExistence type="predicted"/>
<protein>
    <recommendedName>
        <fullName evidence="2">Carrier domain-containing protein</fullName>
    </recommendedName>
</protein>
<keyword evidence="4" id="KW-1185">Reference proteome</keyword>
<dbReference type="Pfam" id="PF23562">
    <property type="entry name" value="AMP-binding_C_3"/>
    <property type="match status" value="1"/>
</dbReference>
<dbReference type="GO" id="GO:0042759">
    <property type="term" value="P:long-chain fatty acid biosynthetic process"/>
    <property type="evidence" value="ECO:0007669"/>
    <property type="project" value="TreeGrafter"/>
</dbReference>
<dbReference type="AlphaFoldDB" id="A0AAW3JUX3"/>
<dbReference type="Gene3D" id="3.30.559.30">
    <property type="entry name" value="Nonribosomal peptide synthetase, condensation domain"/>
    <property type="match status" value="1"/>
</dbReference>
<dbReference type="InterPro" id="IPR036736">
    <property type="entry name" value="ACP-like_sf"/>
</dbReference>
<dbReference type="InterPro" id="IPR042099">
    <property type="entry name" value="ANL_N_sf"/>
</dbReference>
<dbReference type="InterPro" id="IPR023213">
    <property type="entry name" value="CAT-like_dom_sf"/>
</dbReference>
<feature type="domain" description="Carrier" evidence="2">
    <location>
        <begin position="527"/>
        <end position="602"/>
    </location>
</feature>
<name>A0AAW3JUX3_9FIRM</name>
<dbReference type="InterPro" id="IPR000873">
    <property type="entry name" value="AMP-dep_synth/lig_dom"/>
</dbReference>
<dbReference type="EMBL" id="LLKB01000001">
    <property type="protein sequence ID" value="KQC86240.1"/>
    <property type="molecule type" value="Genomic_DNA"/>
</dbReference>
<comment type="caution">
    <text evidence="3">The sequence shown here is derived from an EMBL/GenBank/DDBJ whole genome shotgun (WGS) entry which is preliminary data.</text>
</comment>
<accession>A0AAW3JUX3</accession>
<dbReference type="PANTHER" id="PTHR24096:SF391">
    <property type="entry name" value="LONG-CHAIN-FATTY-ACID--COA LIGASE HEIMDALL-RELATED"/>
    <property type="match status" value="1"/>
</dbReference>
<dbReference type="Pfam" id="PF00501">
    <property type="entry name" value="AMP-binding"/>
    <property type="match status" value="1"/>
</dbReference>
<dbReference type="Proteomes" id="UP000050833">
    <property type="component" value="Unassembled WGS sequence"/>
</dbReference>
<evidence type="ECO:0000313" key="4">
    <source>
        <dbReference type="Proteomes" id="UP000050833"/>
    </source>
</evidence>
<dbReference type="GO" id="GO:0004467">
    <property type="term" value="F:long-chain fatty acid-CoA ligase activity"/>
    <property type="evidence" value="ECO:0007669"/>
    <property type="project" value="TreeGrafter"/>
</dbReference>
<dbReference type="RefSeq" id="WP_055941588.1">
    <property type="nucleotide sequence ID" value="NZ_LLKB01000001.1"/>
</dbReference>
<dbReference type="InterPro" id="IPR001242">
    <property type="entry name" value="Condensation_dom"/>
</dbReference>
<dbReference type="SUPFAM" id="SSF52777">
    <property type="entry name" value="CoA-dependent acyltransferases"/>
    <property type="match status" value="2"/>
</dbReference>
<evidence type="ECO:0000259" key="2">
    <source>
        <dbReference type="PROSITE" id="PS50075"/>
    </source>
</evidence>
<evidence type="ECO:0000256" key="1">
    <source>
        <dbReference type="ARBA" id="ARBA00001957"/>
    </source>
</evidence>
<dbReference type="PROSITE" id="PS50075">
    <property type="entry name" value="CARRIER"/>
    <property type="match status" value="1"/>
</dbReference>
<dbReference type="GO" id="GO:0005737">
    <property type="term" value="C:cytoplasm"/>
    <property type="evidence" value="ECO:0007669"/>
    <property type="project" value="TreeGrafter"/>
</dbReference>
<gene>
    <name evidence="3" type="ORF">APZ18_03370</name>
</gene>
<comment type="cofactor">
    <cofactor evidence="1">
        <name>pantetheine 4'-phosphate</name>
        <dbReference type="ChEBI" id="CHEBI:47942"/>
    </cofactor>
</comment>
<dbReference type="SUPFAM" id="SSF56801">
    <property type="entry name" value="Acetyl-CoA synthetase-like"/>
    <property type="match status" value="2"/>
</dbReference>
<dbReference type="Pfam" id="PF00668">
    <property type="entry name" value="Condensation"/>
    <property type="match status" value="1"/>
</dbReference>
<dbReference type="Gene3D" id="1.10.1200.10">
    <property type="entry name" value="ACP-like"/>
    <property type="match status" value="1"/>
</dbReference>
<dbReference type="PANTHER" id="PTHR24096">
    <property type="entry name" value="LONG-CHAIN-FATTY-ACID--COA LIGASE"/>
    <property type="match status" value="1"/>
</dbReference>
<reference evidence="3 4" key="1">
    <citation type="submission" date="2015-10" db="EMBL/GenBank/DDBJ databases">
        <title>Butyribacter intestini gen. nov., sp. nov., a butyric acid-producing bacterium of the family Lachnospiraceae isolated from the human faeces.</title>
        <authorList>
            <person name="Zou Y."/>
            <person name="Xue W."/>
            <person name="Luo G."/>
            <person name="Lv M."/>
        </authorList>
    </citation>
    <scope>NUCLEOTIDE SEQUENCE [LARGE SCALE GENOMIC DNA]</scope>
    <source>
        <strain evidence="3 4">TF01-11</strain>
    </source>
</reference>
<dbReference type="SUPFAM" id="SSF47336">
    <property type="entry name" value="ACP-like"/>
    <property type="match status" value="1"/>
</dbReference>
<organism evidence="3 4">
    <name type="scientific">Butyribacter intestini</name>
    <dbReference type="NCBI Taxonomy" id="1703332"/>
    <lineage>
        <taxon>Bacteria</taxon>
        <taxon>Bacillati</taxon>
        <taxon>Bacillota</taxon>
        <taxon>Clostridia</taxon>
        <taxon>Lachnospirales</taxon>
        <taxon>Lachnospiraceae</taxon>
        <taxon>Butyribacter</taxon>
    </lineage>
</organism>
<evidence type="ECO:0000313" key="3">
    <source>
        <dbReference type="EMBL" id="KQC86240.1"/>
    </source>
</evidence>
<dbReference type="Gene3D" id="3.30.559.10">
    <property type="entry name" value="Chloramphenicol acetyltransferase-like domain"/>
    <property type="match status" value="1"/>
</dbReference>
<sequence length="1204" mass="138029">MITFNNTKTLLELVKNIGKEFENNVFLRYERDDTIFEKGYGTFSMDTMSVAVYIEGQNKKAGHKIHAAVLGKCSYEYLTVLLGVPCGGGVSIPMDVKLTAQKMAENLKKADTDILFYDYSFSSQADELRELCPFIKRFICLQTRKNSRNVPIMHKVFRGETVKEKINPDMCAMIIFTSGTTGHGKGVMLSHANLIDNMFCTDDAKEVCLNVLPIHHIFCISSDVLLALRYGSTLCICDDMSKILYYIKLFQPTVIRVVPMIAKMFVKRIAILRKKNPERSIVEIKEEVLGKRLNRLVSGGGYLSETLSDALLNFGIVTGQGYGMSECSPKISVPDYTRRDKMASVGHLVTGCHVRIVDGEIQVKSPSVMMGYYNDEELTKEAITEDGWLCTGDLGYVDDEDFLYLNGRKKNLIILSNGENVSPEMIENYFDEDRLVQDIIVYGKDDIIAAEIYPNYEYAQVNGITDIETAINILVKKHNEQLPSYSRIADVTVRKTAFEKTSSNKIIRKVYFDEKEESNKKKINSTKAETKIQRQLYDMIAEQIGNTEFGINDNFYDCGLDSLGSSILITELSEKINVNITLAELMENADILKLEALIKSKTKQKKTIDEDAENKTVKEIYPLTAMQKYFAYIIPDNTTGNLPFVFRMDKTVETYRLIKAIGIVLDAHPSLKAIVKPTEQKYYAIYRDDNRNIDIGVEKIQDKDAEKKMQELIVPFRYRENDNLVHIHVFEGEKFNYMFFDVAHFMGDGVSMNILMEDLCAAYKGEKVEKEKYTTFDYITEEQKRIENGVRDRDIKYVDTLMSGIKLKRSILNKTKCEELSEGVYGVIRKRFDKLPRKQVLYYGKKHGVSENALFIAAFNYCISMYSDEDEVFVNSIHSGRTDSRWNRIVGPLFETYYCKYDKVSHEKVEKLLKRTGKQIMETMKCLTSCPRQGEMFLQFQGDILETPQIGGENTERMHVQLDSLPFHLQVMYDDKGYYAELRFWENRFDKKLLEIFLDVFESILFAMLDETSVRCLKEHLPQEVYPKHYYVNVSKLNKAAGSKIISEEQSDEPIKVYVLDDDYLKKPYGAWGKVYIMDYEPINCAKTVQYPYGEGTLYDTGVIGRILPDGTIDFLENAGRTVLTDGIHGRKYYDLKLLEKYILEYGGVKDAECYLAYDPEINEMSLYADIKTDSAQIDIAGLKEFVRDKAGDDVFLKNVEIVQ</sequence>